<comment type="caution">
    <text evidence="2">The sequence shown here is derived from an EMBL/GenBank/DDBJ whole genome shotgun (WGS) entry which is preliminary data.</text>
</comment>
<proteinExistence type="predicted"/>
<feature type="transmembrane region" description="Helical" evidence="1">
    <location>
        <begin position="140"/>
        <end position="164"/>
    </location>
</feature>
<dbReference type="InterPro" id="IPR018723">
    <property type="entry name" value="DUF2254_membrane"/>
</dbReference>
<dbReference type="RefSeq" id="WP_212520999.1">
    <property type="nucleotide sequence ID" value="NZ_JAGSOH010000103.1"/>
</dbReference>
<sequence length="457" mass="50053">MPRRVRPEAQWLAEAARTNLWLVPTAATVGAVVCFLITRAVDSAAYYRGWHLPGWVIAGSADGARQILTTLAAALITVVGVVFSIILVALTLTSTQFGPRMLRNFIRDRGTQWTLGMFVGTFVYAMLDLVAIGGGPHGDFVPHVSITVVLALTIVDVAVLIYFIHHIAVMIQLPQVIAGIARDLDDAVENEMKSQGGRPHSRTDPETEASANVLGALMERGGGQVPAPESGYLQFVRRSMLIDLAVEHGAVFKLHHRPGHFVVRGQPFMTVWPAETAADIERWLRRSHITGPHRTLTQDVAFAVDQLVEICIRALSTAINDTFTALTCIDWLGASLCRIAGDWDPDPVARDADGLVRLISAPISYERLVQRAFEKVRQAAAGMPAVLIRQLHALALIMRSTRLPEQRPVLLAQAEMIYRLALESVPEPADLADIEAAYQELVALQRGEAEGERERGE</sequence>
<feature type="non-terminal residue" evidence="2">
    <location>
        <position position="457"/>
    </location>
</feature>
<evidence type="ECO:0000313" key="2">
    <source>
        <dbReference type="EMBL" id="MBR7829871.1"/>
    </source>
</evidence>
<feature type="transmembrane region" description="Helical" evidence="1">
    <location>
        <begin position="67"/>
        <end position="92"/>
    </location>
</feature>
<protein>
    <submittedName>
        <fullName evidence="2">DUF2254 domain-containing protein</fullName>
    </submittedName>
</protein>
<feature type="transmembrane region" description="Helical" evidence="1">
    <location>
        <begin position="21"/>
        <end position="47"/>
    </location>
</feature>
<organism evidence="2 3">
    <name type="scientific">Actinospica acidithermotolerans</name>
    <dbReference type="NCBI Taxonomy" id="2828514"/>
    <lineage>
        <taxon>Bacteria</taxon>
        <taxon>Bacillati</taxon>
        <taxon>Actinomycetota</taxon>
        <taxon>Actinomycetes</taxon>
        <taxon>Catenulisporales</taxon>
        <taxon>Actinospicaceae</taxon>
        <taxon>Actinospica</taxon>
    </lineage>
</organism>
<name>A0A941INW1_9ACTN</name>
<keyword evidence="1" id="KW-0812">Transmembrane</keyword>
<feature type="transmembrane region" description="Helical" evidence="1">
    <location>
        <begin position="113"/>
        <end position="134"/>
    </location>
</feature>
<dbReference type="Proteomes" id="UP000676325">
    <property type="component" value="Unassembled WGS sequence"/>
</dbReference>
<accession>A0A941INW1</accession>
<keyword evidence="1" id="KW-0472">Membrane</keyword>
<dbReference type="AlphaFoldDB" id="A0A941INW1"/>
<dbReference type="EMBL" id="JAGSOH010000103">
    <property type="protein sequence ID" value="MBR7829871.1"/>
    <property type="molecule type" value="Genomic_DNA"/>
</dbReference>
<dbReference type="Pfam" id="PF10011">
    <property type="entry name" value="DUF2254"/>
    <property type="match status" value="1"/>
</dbReference>
<evidence type="ECO:0000313" key="3">
    <source>
        <dbReference type="Proteomes" id="UP000676325"/>
    </source>
</evidence>
<keyword evidence="1" id="KW-1133">Transmembrane helix</keyword>
<keyword evidence="3" id="KW-1185">Reference proteome</keyword>
<gene>
    <name evidence="2" type="ORF">KDK95_26435</name>
</gene>
<evidence type="ECO:0000256" key="1">
    <source>
        <dbReference type="SAM" id="Phobius"/>
    </source>
</evidence>
<reference evidence="2" key="1">
    <citation type="submission" date="2021-04" db="EMBL/GenBank/DDBJ databases">
        <title>Genome based classification of Actinospica acidithermotolerans sp. nov., an actinobacterium isolated from an Indonesian hot spring.</title>
        <authorList>
            <person name="Kusuma A.B."/>
            <person name="Putra K.E."/>
            <person name="Nafisah S."/>
            <person name="Loh J."/>
            <person name="Nouioui I."/>
            <person name="Goodfellow M."/>
        </authorList>
    </citation>
    <scope>NUCLEOTIDE SEQUENCE</scope>
    <source>
        <strain evidence="2">MGRD01-02</strain>
    </source>
</reference>